<dbReference type="InterPro" id="IPR054351">
    <property type="entry name" value="NADH_UbQ_OxRdtase_ferredoxin"/>
</dbReference>
<dbReference type="InterPro" id="IPR017900">
    <property type="entry name" value="4Fe4S_Fe_S_CS"/>
</dbReference>
<feature type="domain" description="4Fe-4S ferredoxin-type" evidence="11">
    <location>
        <begin position="183"/>
        <end position="213"/>
    </location>
</feature>
<accession>A0A9W6KND0</accession>
<keyword evidence="7" id="KW-0411">Iron-sulfur</keyword>
<comment type="similarity">
    <text evidence="2">Belongs to the complex I 75 kDa subunit family.</text>
</comment>
<evidence type="ECO:0000259" key="10">
    <source>
        <dbReference type="PROSITE" id="PS51085"/>
    </source>
</evidence>
<dbReference type="FunFam" id="3.30.70.20:FF:000002">
    <property type="entry name" value="NADH-ubiquinone oxidoreductase 75 kDa subunit"/>
    <property type="match status" value="1"/>
</dbReference>
<feature type="domain" description="4Fe-4S His(Cys)3-ligated-type" evidence="12">
    <location>
        <begin position="81"/>
        <end position="120"/>
    </location>
</feature>
<dbReference type="PROSITE" id="PS51839">
    <property type="entry name" value="4FE4S_HC3"/>
    <property type="match status" value="1"/>
</dbReference>
<evidence type="ECO:0000256" key="3">
    <source>
        <dbReference type="ARBA" id="ARBA00022485"/>
    </source>
</evidence>
<dbReference type="InterPro" id="IPR036010">
    <property type="entry name" value="2Fe-2S_ferredoxin-like_sf"/>
</dbReference>
<dbReference type="Gene3D" id="3.10.20.740">
    <property type="match status" value="1"/>
</dbReference>
<keyword evidence="4" id="KW-0479">Metal-binding</keyword>
<evidence type="ECO:0000256" key="9">
    <source>
        <dbReference type="ARBA" id="ARBA00034078"/>
    </source>
</evidence>
<evidence type="ECO:0000313" key="14">
    <source>
        <dbReference type="Proteomes" id="UP001143480"/>
    </source>
</evidence>
<dbReference type="Pfam" id="PF10588">
    <property type="entry name" value="NADH-G_4Fe-4S_3"/>
    <property type="match status" value="1"/>
</dbReference>
<dbReference type="GO" id="GO:0016491">
    <property type="term" value="F:oxidoreductase activity"/>
    <property type="evidence" value="ECO:0007669"/>
    <property type="project" value="InterPro"/>
</dbReference>
<dbReference type="PROSITE" id="PS51379">
    <property type="entry name" value="4FE4S_FER_2"/>
    <property type="match status" value="2"/>
</dbReference>
<evidence type="ECO:0000313" key="13">
    <source>
        <dbReference type="EMBL" id="GLL04628.1"/>
    </source>
</evidence>
<organism evidence="13 14">
    <name type="scientific">Dactylosporangium matsuzakiense</name>
    <dbReference type="NCBI Taxonomy" id="53360"/>
    <lineage>
        <taxon>Bacteria</taxon>
        <taxon>Bacillati</taxon>
        <taxon>Actinomycetota</taxon>
        <taxon>Actinomycetes</taxon>
        <taxon>Micromonosporales</taxon>
        <taxon>Micromonosporaceae</taxon>
        <taxon>Dactylosporangium</taxon>
    </lineage>
</organism>
<comment type="cofactor">
    <cofactor evidence="1">
        <name>[4Fe-4S] cluster</name>
        <dbReference type="ChEBI" id="CHEBI:49883"/>
    </cofactor>
</comment>
<evidence type="ECO:0000259" key="11">
    <source>
        <dbReference type="PROSITE" id="PS51379"/>
    </source>
</evidence>
<dbReference type="GO" id="GO:0046872">
    <property type="term" value="F:metal ion binding"/>
    <property type="evidence" value="ECO:0007669"/>
    <property type="project" value="UniProtKB-KW"/>
</dbReference>
<protein>
    <submittedName>
        <fullName evidence="13">Hydrogenase HoxU</fullName>
    </submittedName>
</protein>
<dbReference type="InterPro" id="IPR017896">
    <property type="entry name" value="4Fe4S_Fe-S-bd"/>
</dbReference>
<keyword evidence="6" id="KW-0408">Iron</keyword>
<dbReference type="AlphaFoldDB" id="A0A9W6KND0"/>
<dbReference type="GO" id="GO:0051539">
    <property type="term" value="F:4 iron, 4 sulfur cluster binding"/>
    <property type="evidence" value="ECO:0007669"/>
    <property type="project" value="UniProtKB-KW"/>
</dbReference>
<dbReference type="SUPFAM" id="SSF54862">
    <property type="entry name" value="4Fe-4S ferredoxins"/>
    <property type="match status" value="1"/>
</dbReference>
<feature type="domain" description="4Fe-4S ferredoxin-type" evidence="11">
    <location>
        <begin position="140"/>
        <end position="171"/>
    </location>
</feature>
<dbReference type="PANTHER" id="PTHR24960:SF84">
    <property type="entry name" value="HYDROGENASE SUBUNIT"/>
    <property type="match status" value="1"/>
</dbReference>
<keyword evidence="3" id="KW-0004">4Fe-4S</keyword>
<keyword evidence="14" id="KW-1185">Reference proteome</keyword>
<dbReference type="NCBIfam" id="NF005745">
    <property type="entry name" value="PRK07569.1"/>
    <property type="match status" value="1"/>
</dbReference>
<dbReference type="PROSITE" id="PS00198">
    <property type="entry name" value="4FE4S_FER_1"/>
    <property type="match status" value="1"/>
</dbReference>
<dbReference type="Pfam" id="PF13510">
    <property type="entry name" value="Fer2_4"/>
    <property type="match status" value="1"/>
</dbReference>
<name>A0A9W6KND0_9ACTN</name>
<evidence type="ECO:0000259" key="12">
    <source>
        <dbReference type="PROSITE" id="PS51839"/>
    </source>
</evidence>
<gene>
    <name evidence="13" type="ORF">GCM10017581_063750</name>
</gene>
<sequence length="237" mass="25873">MTTACTLTIDGVQVVGTAGETLLEVARSNNIEIPTLCHLDGLADVASCRLCLVEIGPAGRLVPACQVTIEEGMQITANNDRLHRYRRQIIEMLFTERNHVCAVCVANNDCELQDTAELLGLTHFDLEAVAPKLDVDATHDRFAIDHNRCILCLRCVRVCAEVEGAFTWGVSGRGIDTRVVTDAGSLWGASKTCTSCGKCVQVCPTGALFEKGRMVAQRKPDRPYLPFLQRRTEVATP</sequence>
<evidence type="ECO:0000256" key="1">
    <source>
        <dbReference type="ARBA" id="ARBA00001966"/>
    </source>
</evidence>
<keyword evidence="5" id="KW-1278">Translocase</keyword>
<proteinExistence type="inferred from homology"/>
<reference evidence="13" key="1">
    <citation type="journal article" date="2014" name="Int. J. Syst. Evol. Microbiol.">
        <title>Complete genome sequence of Corynebacterium casei LMG S-19264T (=DSM 44701T), isolated from a smear-ripened cheese.</title>
        <authorList>
            <consortium name="US DOE Joint Genome Institute (JGI-PGF)"/>
            <person name="Walter F."/>
            <person name="Albersmeier A."/>
            <person name="Kalinowski J."/>
            <person name="Ruckert C."/>
        </authorList>
    </citation>
    <scope>NUCLEOTIDE SEQUENCE</scope>
    <source>
        <strain evidence="13">VKM Ac-1321</strain>
    </source>
</reference>
<feature type="domain" description="2Fe-2S ferredoxin-type" evidence="10">
    <location>
        <begin position="3"/>
        <end position="81"/>
    </location>
</feature>
<dbReference type="InterPro" id="IPR050157">
    <property type="entry name" value="PSI_iron-sulfur_center"/>
</dbReference>
<evidence type="ECO:0000256" key="8">
    <source>
        <dbReference type="ARBA" id="ARBA00023027"/>
    </source>
</evidence>
<dbReference type="Pfam" id="PF22117">
    <property type="entry name" value="Fer4_Nqo3"/>
    <property type="match status" value="1"/>
</dbReference>
<evidence type="ECO:0000256" key="4">
    <source>
        <dbReference type="ARBA" id="ARBA00022723"/>
    </source>
</evidence>
<evidence type="ECO:0000256" key="7">
    <source>
        <dbReference type="ARBA" id="ARBA00023014"/>
    </source>
</evidence>
<keyword evidence="8" id="KW-0520">NAD</keyword>
<dbReference type="InterPro" id="IPR019574">
    <property type="entry name" value="NADH_UbQ_OxRdtase_Gsu_4Fe4S-bd"/>
</dbReference>
<dbReference type="PROSITE" id="PS51085">
    <property type="entry name" value="2FE2S_FER_2"/>
    <property type="match status" value="1"/>
</dbReference>
<reference evidence="13" key="2">
    <citation type="submission" date="2023-01" db="EMBL/GenBank/DDBJ databases">
        <authorList>
            <person name="Sun Q."/>
            <person name="Evtushenko L."/>
        </authorList>
    </citation>
    <scope>NUCLEOTIDE SEQUENCE</scope>
    <source>
        <strain evidence="13">VKM Ac-1321</strain>
    </source>
</reference>
<dbReference type="EMBL" id="BSFP01000047">
    <property type="protein sequence ID" value="GLL04628.1"/>
    <property type="molecule type" value="Genomic_DNA"/>
</dbReference>
<evidence type="ECO:0000256" key="6">
    <source>
        <dbReference type="ARBA" id="ARBA00023004"/>
    </source>
</evidence>
<dbReference type="SMART" id="SM00929">
    <property type="entry name" value="NADH-G_4Fe-4S_3"/>
    <property type="match status" value="1"/>
</dbReference>
<evidence type="ECO:0000256" key="5">
    <source>
        <dbReference type="ARBA" id="ARBA00022967"/>
    </source>
</evidence>
<comment type="cofactor">
    <cofactor evidence="9">
        <name>[2Fe-2S] cluster</name>
        <dbReference type="ChEBI" id="CHEBI:190135"/>
    </cofactor>
</comment>
<dbReference type="InterPro" id="IPR001041">
    <property type="entry name" value="2Fe-2S_ferredoxin-type"/>
</dbReference>
<dbReference type="PANTHER" id="PTHR24960">
    <property type="entry name" value="PHOTOSYSTEM I IRON-SULFUR CENTER-RELATED"/>
    <property type="match status" value="1"/>
</dbReference>
<dbReference type="SUPFAM" id="SSF54292">
    <property type="entry name" value="2Fe-2S ferredoxin-like"/>
    <property type="match status" value="1"/>
</dbReference>
<dbReference type="PIRSF" id="PIRSF000309">
    <property type="entry name" value="NAD_red_hyd_HoxU"/>
    <property type="match status" value="1"/>
</dbReference>
<comment type="caution">
    <text evidence="13">The sequence shown here is derived from an EMBL/GenBank/DDBJ whole genome shotgun (WGS) entry which is preliminary data.</text>
</comment>
<dbReference type="InterPro" id="IPR016214">
    <property type="entry name" value="NAD-red_Hydgase_HoxS_gsu"/>
</dbReference>
<evidence type="ECO:0000256" key="2">
    <source>
        <dbReference type="ARBA" id="ARBA00005404"/>
    </source>
</evidence>
<dbReference type="Gene3D" id="3.30.70.20">
    <property type="match status" value="1"/>
</dbReference>
<dbReference type="Proteomes" id="UP001143480">
    <property type="component" value="Unassembled WGS sequence"/>
</dbReference>